<accession>A0ABU0YFX8</accession>
<name>A0ABU0YFX8_9PROT</name>
<keyword evidence="1" id="KW-0812">Transmembrane</keyword>
<feature type="transmembrane region" description="Helical" evidence="1">
    <location>
        <begin position="222"/>
        <end position="242"/>
    </location>
</feature>
<evidence type="ECO:0000256" key="1">
    <source>
        <dbReference type="SAM" id="Phobius"/>
    </source>
</evidence>
<dbReference type="RefSeq" id="WP_379954012.1">
    <property type="nucleotide sequence ID" value="NZ_JAUYVI010000001.1"/>
</dbReference>
<organism evidence="2 3">
    <name type="scientific">Dongia sedimenti</name>
    <dbReference type="NCBI Taxonomy" id="3064282"/>
    <lineage>
        <taxon>Bacteria</taxon>
        <taxon>Pseudomonadati</taxon>
        <taxon>Pseudomonadota</taxon>
        <taxon>Alphaproteobacteria</taxon>
        <taxon>Rhodospirillales</taxon>
        <taxon>Dongiaceae</taxon>
        <taxon>Dongia</taxon>
    </lineage>
</organism>
<keyword evidence="1" id="KW-0472">Membrane</keyword>
<protein>
    <submittedName>
        <fullName evidence="2">Uncharacterized protein</fullName>
    </submittedName>
</protein>
<sequence>MLGDVLSFLRTQYKPGPGQFLQIDPKIIVERMDLRQRAADRARAGQPAADSASLDEVEQEIESTIRSIAAEDQARTYDQVSTYEQRLRGADVAGSAVDMRVIARQAESDMESMLLAVKGDLRVARKEVLERERTLETFRRENRLQRPAHPPRGHFLFAAVIVLLFAAETLPNAIILGEGEELGIAGGYTVAILFSLINLSLGFAAGRWGWTQAIHRKLLRKLFGLALATACLGSVLLINLALAHYRAAVEGGMASGAAAAAVIPLMKADPLALGDIKSAIMVAMGVISALIVMLEGWFWDEPYPGYGEVSAHLRQAQARYHDLVEEKLDHLKSVQEEFVQKIQVERSRLRDRRLEIPYVMQERQRLVARFKDHLTHLQDVGRQALVVYRDTNRKARTLPAPKRFDEVWHLNGLAPIEVAELPPIPETEYAKANKALEDSINKLQTAYEEAIRWIRHLSDSDPDAPLLEGKAPHGAPPQV</sequence>
<keyword evidence="3" id="KW-1185">Reference proteome</keyword>
<feature type="transmembrane region" description="Helical" evidence="1">
    <location>
        <begin position="278"/>
        <end position="299"/>
    </location>
</feature>
<comment type="caution">
    <text evidence="2">The sequence shown here is derived from an EMBL/GenBank/DDBJ whole genome shotgun (WGS) entry which is preliminary data.</text>
</comment>
<dbReference type="Proteomes" id="UP001230156">
    <property type="component" value="Unassembled WGS sequence"/>
</dbReference>
<reference evidence="3" key="1">
    <citation type="submission" date="2023-08" db="EMBL/GenBank/DDBJ databases">
        <title>Rhodospirillaceae gen. nov., a novel taxon isolated from the Yangtze River Yuezi River estuary sludge.</title>
        <authorList>
            <person name="Ruan L."/>
        </authorList>
    </citation>
    <scope>NUCLEOTIDE SEQUENCE [LARGE SCALE GENOMIC DNA]</scope>
    <source>
        <strain evidence="3">R-7</strain>
    </source>
</reference>
<evidence type="ECO:0000313" key="2">
    <source>
        <dbReference type="EMBL" id="MDQ7246621.1"/>
    </source>
</evidence>
<proteinExistence type="predicted"/>
<feature type="transmembrane region" description="Helical" evidence="1">
    <location>
        <begin position="188"/>
        <end position="210"/>
    </location>
</feature>
<feature type="transmembrane region" description="Helical" evidence="1">
    <location>
        <begin position="155"/>
        <end position="176"/>
    </location>
</feature>
<keyword evidence="1" id="KW-1133">Transmembrane helix</keyword>
<dbReference type="EMBL" id="JAUYVI010000001">
    <property type="protein sequence ID" value="MDQ7246621.1"/>
    <property type="molecule type" value="Genomic_DNA"/>
</dbReference>
<evidence type="ECO:0000313" key="3">
    <source>
        <dbReference type="Proteomes" id="UP001230156"/>
    </source>
</evidence>
<gene>
    <name evidence="2" type="ORF">Q8A70_03040</name>
</gene>